<gene>
    <name evidence="2" type="ORF">OTU49_009724</name>
</gene>
<dbReference type="Pfam" id="PF00023">
    <property type="entry name" value="Ank"/>
    <property type="match status" value="1"/>
</dbReference>
<organism evidence="2 3">
    <name type="scientific">Cherax quadricarinatus</name>
    <name type="common">Australian red claw crayfish</name>
    <dbReference type="NCBI Taxonomy" id="27406"/>
    <lineage>
        <taxon>Eukaryota</taxon>
        <taxon>Metazoa</taxon>
        <taxon>Ecdysozoa</taxon>
        <taxon>Arthropoda</taxon>
        <taxon>Crustacea</taxon>
        <taxon>Multicrustacea</taxon>
        <taxon>Malacostraca</taxon>
        <taxon>Eumalacostraca</taxon>
        <taxon>Eucarida</taxon>
        <taxon>Decapoda</taxon>
        <taxon>Pleocyemata</taxon>
        <taxon>Astacidea</taxon>
        <taxon>Parastacoidea</taxon>
        <taxon>Parastacidae</taxon>
        <taxon>Cherax</taxon>
    </lineage>
</organism>
<accession>A0AAW0WIL8</accession>
<dbReference type="InterPro" id="IPR052457">
    <property type="entry name" value="Ankyrin-DD_containing_protein"/>
</dbReference>
<keyword evidence="1" id="KW-0040">ANK repeat</keyword>
<name>A0AAW0WIL8_CHEQU</name>
<dbReference type="Gene3D" id="1.25.40.20">
    <property type="entry name" value="Ankyrin repeat-containing domain"/>
    <property type="match status" value="2"/>
</dbReference>
<dbReference type="InterPro" id="IPR036770">
    <property type="entry name" value="Ankyrin_rpt-contain_sf"/>
</dbReference>
<dbReference type="PROSITE" id="PS50088">
    <property type="entry name" value="ANK_REPEAT"/>
    <property type="match status" value="3"/>
</dbReference>
<dbReference type="EMBL" id="JARKIK010000076">
    <property type="protein sequence ID" value="KAK8727165.1"/>
    <property type="molecule type" value="Genomic_DNA"/>
</dbReference>
<dbReference type="SMART" id="SM00248">
    <property type="entry name" value="ANK"/>
    <property type="match status" value="3"/>
</dbReference>
<dbReference type="AlphaFoldDB" id="A0AAW0WIL8"/>
<feature type="repeat" description="ANK" evidence="1">
    <location>
        <begin position="33"/>
        <end position="65"/>
    </location>
</feature>
<reference evidence="2 3" key="1">
    <citation type="journal article" date="2024" name="BMC Genomics">
        <title>Genome assembly of redclaw crayfish (Cherax quadricarinatus) provides insights into its immune adaptation and hypoxia tolerance.</title>
        <authorList>
            <person name="Liu Z."/>
            <person name="Zheng J."/>
            <person name="Li H."/>
            <person name="Fang K."/>
            <person name="Wang S."/>
            <person name="He J."/>
            <person name="Zhou D."/>
            <person name="Weng S."/>
            <person name="Chi M."/>
            <person name="Gu Z."/>
            <person name="He J."/>
            <person name="Li F."/>
            <person name="Wang M."/>
        </authorList>
    </citation>
    <scope>NUCLEOTIDE SEQUENCE [LARGE SCALE GENOMIC DNA]</scope>
    <source>
        <strain evidence="2">ZL_2023a</strain>
    </source>
</reference>
<dbReference type="PROSITE" id="PS50297">
    <property type="entry name" value="ANK_REP_REGION"/>
    <property type="match status" value="3"/>
</dbReference>
<dbReference type="PANTHER" id="PTHR24125:SF5">
    <property type="entry name" value="ANKYRIN REPEAT PROTEIN"/>
    <property type="match status" value="1"/>
</dbReference>
<evidence type="ECO:0000313" key="2">
    <source>
        <dbReference type="EMBL" id="KAK8727165.1"/>
    </source>
</evidence>
<dbReference type="SUPFAM" id="SSF48403">
    <property type="entry name" value="Ankyrin repeat"/>
    <property type="match status" value="1"/>
</dbReference>
<feature type="non-terminal residue" evidence="2">
    <location>
        <position position="1"/>
    </location>
</feature>
<feature type="repeat" description="ANK" evidence="1">
    <location>
        <begin position="1"/>
        <end position="32"/>
    </location>
</feature>
<evidence type="ECO:0008006" key="4">
    <source>
        <dbReference type="Google" id="ProtNLM"/>
    </source>
</evidence>
<feature type="repeat" description="ANK" evidence="1">
    <location>
        <begin position="66"/>
        <end position="98"/>
    </location>
</feature>
<keyword evidence="3" id="KW-1185">Reference proteome</keyword>
<comment type="caution">
    <text evidence="2">The sequence shown here is derived from an EMBL/GenBank/DDBJ whole genome shotgun (WGS) entry which is preliminary data.</text>
</comment>
<dbReference type="Pfam" id="PF12796">
    <property type="entry name" value="Ank_2"/>
    <property type="match status" value="1"/>
</dbReference>
<dbReference type="InterPro" id="IPR002110">
    <property type="entry name" value="Ankyrin_rpt"/>
</dbReference>
<proteinExistence type="predicted"/>
<evidence type="ECO:0000256" key="1">
    <source>
        <dbReference type="PROSITE-ProRule" id="PRU00023"/>
    </source>
</evidence>
<dbReference type="Proteomes" id="UP001445076">
    <property type="component" value="Unassembled WGS sequence"/>
</dbReference>
<dbReference type="PANTHER" id="PTHR24125">
    <property type="entry name" value="ANKYRIN REPEAT AND DEATH DOMAIN-CONTAINING PROTEIN"/>
    <property type="match status" value="1"/>
</dbReference>
<evidence type="ECO:0000313" key="3">
    <source>
        <dbReference type="Proteomes" id="UP001445076"/>
    </source>
</evidence>
<protein>
    <recommendedName>
        <fullName evidence="4">Ankyrin repeat domain-containing protein</fullName>
    </recommendedName>
</protein>
<sequence length="128" mass="13870">DYTVLHKAVYYNFPDIVDTLISAGANVNLQNMNGFTALILAAREGNTIILNKLLAAGANLNLQEKSGKTALHWATRNHWLDAIKALLKTCPDVTIKDKRGMTPLDVAKATNKSEIISLIEGHNAAGCK</sequence>